<name>A0ACC3ZBF9_COLTU</name>
<dbReference type="Proteomes" id="UP000805649">
    <property type="component" value="Unassembled WGS sequence"/>
</dbReference>
<accession>A0ACC3ZBF9</accession>
<dbReference type="EMBL" id="VUJX02000002">
    <property type="protein sequence ID" value="KAL0941468.1"/>
    <property type="molecule type" value="Genomic_DNA"/>
</dbReference>
<evidence type="ECO:0000313" key="1">
    <source>
        <dbReference type="EMBL" id="KAL0941468.1"/>
    </source>
</evidence>
<evidence type="ECO:0000313" key="2">
    <source>
        <dbReference type="Proteomes" id="UP000805649"/>
    </source>
</evidence>
<comment type="caution">
    <text evidence="1">The sequence shown here is derived from an EMBL/GenBank/DDBJ whole genome shotgun (WGS) entry which is preliminary data.</text>
</comment>
<keyword evidence="2" id="KW-1185">Reference proteome</keyword>
<gene>
    <name evidence="1" type="ORF">CTRU02_204231</name>
</gene>
<sequence length="211" mass="22141">MRIGSKIIFIAFFTIAWIASTALAIPQVVDREDPPPTPPAPPKPIATADEVDITRPNTTAGPDGKPPIPITVQLFSSSPGVKSCRSGAMIVDMEFPKNASISPQFTSQNGQCYDLPSTAQCGIFLANKADGCEAKLFRGQKCTAFINVAVFQPELRPVGGFFTSMAIKCGVKPVEVPPLNLGGLGGKMQKSTGKTAKAARAVDAAIHAGRS</sequence>
<proteinExistence type="predicted"/>
<organism evidence="1 2">
    <name type="scientific">Colletotrichum truncatum</name>
    <name type="common">Anthracnose fungus</name>
    <name type="synonym">Colletotrichum capsici</name>
    <dbReference type="NCBI Taxonomy" id="5467"/>
    <lineage>
        <taxon>Eukaryota</taxon>
        <taxon>Fungi</taxon>
        <taxon>Dikarya</taxon>
        <taxon>Ascomycota</taxon>
        <taxon>Pezizomycotina</taxon>
        <taxon>Sordariomycetes</taxon>
        <taxon>Hypocreomycetidae</taxon>
        <taxon>Glomerellales</taxon>
        <taxon>Glomerellaceae</taxon>
        <taxon>Colletotrichum</taxon>
        <taxon>Colletotrichum truncatum species complex</taxon>
    </lineage>
</organism>
<reference evidence="1 2" key="1">
    <citation type="journal article" date="2020" name="Phytopathology">
        <title>Genome Sequence Resources of Colletotrichum truncatum, C. plurivorum, C. musicola, and C. sojae: Four Species Pathogenic to Soybean (Glycine max).</title>
        <authorList>
            <person name="Rogerio F."/>
            <person name="Boufleur T.R."/>
            <person name="Ciampi-Guillardi M."/>
            <person name="Sukno S.A."/>
            <person name="Thon M.R."/>
            <person name="Massola Junior N.S."/>
            <person name="Baroncelli R."/>
        </authorList>
    </citation>
    <scope>NUCLEOTIDE SEQUENCE [LARGE SCALE GENOMIC DNA]</scope>
    <source>
        <strain evidence="1 2">CMES1059</strain>
    </source>
</reference>
<protein>
    <submittedName>
        <fullName evidence="1">Uncharacterized protein</fullName>
    </submittedName>
</protein>